<proteinExistence type="predicted"/>
<name>A0ABM9QSH2_9VIBR</name>
<protein>
    <submittedName>
        <fullName evidence="1">Uncharacterized protein</fullName>
    </submittedName>
</protein>
<accession>A0ABM9QSH2</accession>
<dbReference type="EMBL" id="CCJX01000079">
    <property type="protein sequence ID" value="CDT25107.1"/>
    <property type="molecule type" value="Genomic_DNA"/>
</dbReference>
<dbReference type="Proteomes" id="UP000049077">
    <property type="component" value="Unassembled WGS sequence"/>
</dbReference>
<organism evidence="1 2">
    <name type="scientific">Vibrio crassostreae</name>
    <dbReference type="NCBI Taxonomy" id="246167"/>
    <lineage>
        <taxon>Bacteria</taxon>
        <taxon>Pseudomonadati</taxon>
        <taxon>Pseudomonadota</taxon>
        <taxon>Gammaproteobacteria</taxon>
        <taxon>Vibrionales</taxon>
        <taxon>Vibrionaceae</taxon>
        <taxon>Vibrio</taxon>
    </lineage>
</organism>
<evidence type="ECO:0000313" key="1">
    <source>
        <dbReference type="EMBL" id="CDT25107.1"/>
    </source>
</evidence>
<reference evidence="1 2" key="1">
    <citation type="submission" date="2014-06" db="EMBL/GenBank/DDBJ databases">
        <authorList>
            <person name="Le Roux F."/>
        </authorList>
    </citation>
    <scope>NUCLEOTIDE SEQUENCE [LARGE SCALE GENOMIC DNA]</scope>
    <source>
        <strain evidence="1 2">J5-4</strain>
    </source>
</reference>
<gene>
    <name evidence="1" type="ORF">VCR4J5_170124</name>
</gene>
<evidence type="ECO:0000313" key="2">
    <source>
        <dbReference type="Proteomes" id="UP000049077"/>
    </source>
</evidence>
<keyword evidence="2" id="KW-1185">Reference proteome</keyword>
<comment type="caution">
    <text evidence="1">The sequence shown here is derived from an EMBL/GenBank/DDBJ whole genome shotgun (WGS) entry which is preliminary data.</text>
</comment>
<sequence>MFRRIFASFRWFFYTCDSVHPNYGGLDWAAYAGRAPEQAVGPTRFSSPPKAWSL</sequence>